<dbReference type="Proteomes" id="UP000218334">
    <property type="component" value="Unassembled WGS sequence"/>
</dbReference>
<dbReference type="AlphaFoldDB" id="A0A2H3B653"/>
<accession>A0A2H3B653</accession>
<reference evidence="2" key="1">
    <citation type="journal article" date="2017" name="Nat. Ecol. Evol.">
        <title>Genome expansion and lineage-specific genetic innovations in the forest pathogenic fungi Armillaria.</title>
        <authorList>
            <person name="Sipos G."/>
            <person name="Prasanna A.N."/>
            <person name="Walter M.C."/>
            <person name="O'Connor E."/>
            <person name="Balint B."/>
            <person name="Krizsan K."/>
            <person name="Kiss B."/>
            <person name="Hess J."/>
            <person name="Varga T."/>
            <person name="Slot J."/>
            <person name="Riley R."/>
            <person name="Boka B."/>
            <person name="Rigling D."/>
            <person name="Barry K."/>
            <person name="Lee J."/>
            <person name="Mihaltcheva S."/>
            <person name="LaButti K."/>
            <person name="Lipzen A."/>
            <person name="Waldron R."/>
            <person name="Moloney N.M."/>
            <person name="Sperisen C."/>
            <person name="Kredics L."/>
            <person name="Vagvoelgyi C."/>
            <person name="Patrignani A."/>
            <person name="Fitzpatrick D."/>
            <person name="Nagy I."/>
            <person name="Doyle S."/>
            <person name="Anderson J.B."/>
            <person name="Grigoriev I.V."/>
            <person name="Gueldener U."/>
            <person name="Muensterkoetter M."/>
            <person name="Nagy L.G."/>
        </authorList>
    </citation>
    <scope>NUCLEOTIDE SEQUENCE [LARGE SCALE GENOMIC DNA]</scope>
    <source>
        <strain evidence="2">28-4</strain>
    </source>
</reference>
<dbReference type="EMBL" id="KZ293538">
    <property type="protein sequence ID" value="PBK58526.1"/>
    <property type="molecule type" value="Genomic_DNA"/>
</dbReference>
<keyword evidence="2" id="KW-1185">Reference proteome</keyword>
<name>A0A2H3B653_9AGAR</name>
<proteinExistence type="predicted"/>
<evidence type="ECO:0000313" key="1">
    <source>
        <dbReference type="EMBL" id="PBK58526.1"/>
    </source>
</evidence>
<protein>
    <submittedName>
        <fullName evidence="1">Uncharacterized protein</fullName>
    </submittedName>
</protein>
<organism evidence="1 2">
    <name type="scientific">Armillaria solidipes</name>
    <dbReference type="NCBI Taxonomy" id="1076256"/>
    <lineage>
        <taxon>Eukaryota</taxon>
        <taxon>Fungi</taxon>
        <taxon>Dikarya</taxon>
        <taxon>Basidiomycota</taxon>
        <taxon>Agaricomycotina</taxon>
        <taxon>Agaricomycetes</taxon>
        <taxon>Agaricomycetidae</taxon>
        <taxon>Agaricales</taxon>
        <taxon>Marasmiineae</taxon>
        <taxon>Physalacriaceae</taxon>
        <taxon>Armillaria</taxon>
    </lineage>
</organism>
<evidence type="ECO:0000313" key="2">
    <source>
        <dbReference type="Proteomes" id="UP000218334"/>
    </source>
</evidence>
<gene>
    <name evidence="1" type="ORF">ARMSODRAFT_118180</name>
</gene>
<sequence length="161" mass="18329">MMDVSEMRECPERQTAVASKDGFLGRTFTAQSTSELRASLLFQALPFLLYAASRIRRASTKILWRFSDRAGRHTKNLEERTLSLSMLPTTRRPCRTHFAQELPPPTVPGRPRGGPLQRRHVRRKGYGVAQVLSSSMRDQYQTQCDISLDSQRRTACSFPSL</sequence>